<keyword evidence="2" id="KW-1133">Transmembrane helix</keyword>
<evidence type="ECO:0000313" key="4">
    <source>
        <dbReference type="Proteomes" id="UP000762676"/>
    </source>
</evidence>
<accession>A0AAV4GES3</accession>
<evidence type="ECO:0000256" key="1">
    <source>
        <dbReference type="SAM" id="MobiDB-lite"/>
    </source>
</evidence>
<comment type="caution">
    <text evidence="3">The sequence shown here is derived from an EMBL/GenBank/DDBJ whole genome shotgun (WGS) entry which is preliminary data.</text>
</comment>
<keyword evidence="2" id="KW-0472">Membrane</keyword>
<dbReference type="AlphaFoldDB" id="A0AAV4GES3"/>
<keyword evidence="2" id="KW-0812">Transmembrane</keyword>
<name>A0AAV4GES3_9GAST</name>
<dbReference type="Proteomes" id="UP000762676">
    <property type="component" value="Unassembled WGS sequence"/>
</dbReference>
<keyword evidence="4" id="KW-1185">Reference proteome</keyword>
<feature type="region of interest" description="Disordered" evidence="1">
    <location>
        <begin position="1"/>
        <end position="23"/>
    </location>
</feature>
<gene>
    <name evidence="3" type="ORF">ElyMa_002407600</name>
</gene>
<feature type="transmembrane region" description="Helical" evidence="2">
    <location>
        <begin position="28"/>
        <end position="51"/>
    </location>
</feature>
<evidence type="ECO:0000256" key="2">
    <source>
        <dbReference type="SAM" id="Phobius"/>
    </source>
</evidence>
<proteinExistence type="predicted"/>
<dbReference type="EMBL" id="BMAT01004932">
    <property type="protein sequence ID" value="GFR84019.1"/>
    <property type="molecule type" value="Genomic_DNA"/>
</dbReference>
<feature type="transmembrane region" description="Helical" evidence="2">
    <location>
        <begin position="57"/>
        <end position="76"/>
    </location>
</feature>
<reference evidence="3 4" key="1">
    <citation type="journal article" date="2021" name="Elife">
        <title>Chloroplast acquisition without the gene transfer in kleptoplastic sea slugs, Plakobranchus ocellatus.</title>
        <authorList>
            <person name="Maeda T."/>
            <person name="Takahashi S."/>
            <person name="Yoshida T."/>
            <person name="Shimamura S."/>
            <person name="Takaki Y."/>
            <person name="Nagai Y."/>
            <person name="Toyoda A."/>
            <person name="Suzuki Y."/>
            <person name="Arimoto A."/>
            <person name="Ishii H."/>
            <person name="Satoh N."/>
            <person name="Nishiyama T."/>
            <person name="Hasebe M."/>
            <person name="Maruyama T."/>
            <person name="Minagawa J."/>
            <person name="Obokata J."/>
            <person name="Shigenobu S."/>
        </authorList>
    </citation>
    <scope>NUCLEOTIDE SEQUENCE [LARGE SCALE GENOMIC DNA]</scope>
</reference>
<protein>
    <submittedName>
        <fullName evidence="3">Uncharacterized protein</fullName>
    </submittedName>
</protein>
<evidence type="ECO:0000313" key="3">
    <source>
        <dbReference type="EMBL" id="GFR84019.1"/>
    </source>
</evidence>
<organism evidence="3 4">
    <name type="scientific">Elysia marginata</name>
    <dbReference type="NCBI Taxonomy" id="1093978"/>
    <lineage>
        <taxon>Eukaryota</taxon>
        <taxon>Metazoa</taxon>
        <taxon>Spiralia</taxon>
        <taxon>Lophotrochozoa</taxon>
        <taxon>Mollusca</taxon>
        <taxon>Gastropoda</taxon>
        <taxon>Heterobranchia</taxon>
        <taxon>Euthyneura</taxon>
        <taxon>Panpulmonata</taxon>
        <taxon>Sacoglossa</taxon>
        <taxon>Placobranchoidea</taxon>
        <taxon>Plakobranchidae</taxon>
        <taxon>Elysia</taxon>
    </lineage>
</organism>
<sequence>MRRVSSSRSSSTKSSSSSSNSSNSSSSVVVVVVIVVVVIVVVIVVVVVVVVVVVPEVLLVVVVVVVVISETALGTIEGMVPLCDVRSSCIHHNIILTPGRIDLTLNPYCQTLGGSAANTNFKVLGLTRPRIEPRTSRSLSECLTARPQSRCNH</sequence>